<feature type="transmembrane region" description="Helical" evidence="1">
    <location>
        <begin position="205"/>
        <end position="224"/>
    </location>
</feature>
<keyword evidence="1" id="KW-0812">Transmembrane</keyword>
<proteinExistence type="predicted"/>
<evidence type="ECO:0000256" key="1">
    <source>
        <dbReference type="SAM" id="Phobius"/>
    </source>
</evidence>
<keyword evidence="5" id="KW-1185">Reference proteome</keyword>
<dbReference type="RefSeq" id="WP_271323040.1">
    <property type="nucleotide sequence ID" value="NZ_JAAGKO020000006.1"/>
</dbReference>
<gene>
    <name evidence="4" type="ORF">POF43_006350</name>
</gene>
<protein>
    <submittedName>
        <fullName evidence="4">DUF4231 domain-containing protein</fullName>
    </submittedName>
</protein>
<dbReference type="Pfam" id="PF18184">
    <property type="entry name" value="SLATT_3"/>
    <property type="match status" value="1"/>
</dbReference>
<evidence type="ECO:0000259" key="2">
    <source>
        <dbReference type="Pfam" id="PF18181"/>
    </source>
</evidence>
<dbReference type="NCBIfam" id="NF033610">
    <property type="entry name" value="SLATT_3"/>
    <property type="match status" value="1"/>
</dbReference>
<dbReference type="InterPro" id="IPR041116">
    <property type="entry name" value="SLATT_3"/>
</dbReference>
<organism evidence="4 5">
    <name type="scientific">Streptantibioticus silvisoli</name>
    <dbReference type="NCBI Taxonomy" id="2705255"/>
    <lineage>
        <taxon>Bacteria</taxon>
        <taxon>Bacillati</taxon>
        <taxon>Actinomycetota</taxon>
        <taxon>Actinomycetes</taxon>
        <taxon>Kitasatosporales</taxon>
        <taxon>Streptomycetaceae</taxon>
        <taxon>Streptantibioticus</taxon>
    </lineage>
</organism>
<feature type="transmembrane region" description="Helical" evidence="1">
    <location>
        <begin position="68"/>
        <end position="85"/>
    </location>
</feature>
<dbReference type="Pfam" id="PF18181">
    <property type="entry name" value="SLATT_1"/>
    <property type="match status" value="1"/>
</dbReference>
<feature type="domain" description="SMODS and SLOG-associating 2TM effector" evidence="3">
    <location>
        <begin position="20"/>
        <end position="179"/>
    </location>
</feature>
<dbReference type="EMBL" id="JAAGKO020000006">
    <property type="protein sequence ID" value="MDI5962338.1"/>
    <property type="molecule type" value="Genomic_DNA"/>
</dbReference>
<feature type="transmembrane region" description="Helical" evidence="1">
    <location>
        <begin position="45"/>
        <end position="62"/>
    </location>
</feature>
<accession>A0ABT6VV32</accession>
<keyword evidence="1" id="KW-0472">Membrane</keyword>
<sequence>MRDPRADEPSSTEFRNADLPRLFHDTDRAAVSRQKDALRWVRRQLAMLLIAAGCSALPWRLPVGRVDLLALASAAGYVGALWYAWQAARYRHRAKWQLHRSAAELLRSQCWRYAVGGAPFGPGVADPDSAFAFRITESLTQLRAAGWQAPVEAADPIPAPEMITPAMRALRGKPFTVRRGVYVRDRLMEQRDWYRRRSGESRRSLALWQALSTLSTAVALAAAAAKIFEWGSSMDLAGLASSIAASGVAWSEVRQYRPLIAAHARVAQELSAMEVTLRKETAEARWAAGVESAEEAISPERTAWLTRHGE</sequence>
<dbReference type="NCBIfam" id="NF033634">
    <property type="entry name" value="SLATT_1"/>
    <property type="match status" value="1"/>
</dbReference>
<dbReference type="Proteomes" id="UP001156398">
    <property type="component" value="Unassembled WGS sequence"/>
</dbReference>
<evidence type="ECO:0000313" key="4">
    <source>
        <dbReference type="EMBL" id="MDI5962338.1"/>
    </source>
</evidence>
<dbReference type="InterPro" id="IPR040884">
    <property type="entry name" value="SLATT_1"/>
</dbReference>
<feature type="domain" description="SMODS and SLOG-associating 2TM effector" evidence="2">
    <location>
        <begin position="182"/>
        <end position="304"/>
    </location>
</feature>
<evidence type="ECO:0000259" key="3">
    <source>
        <dbReference type="Pfam" id="PF18184"/>
    </source>
</evidence>
<reference evidence="4 5" key="1">
    <citation type="submission" date="2023-05" db="EMBL/GenBank/DDBJ databases">
        <title>Streptantibioticus silvisoli sp. nov., acidotolerant actinomycetes 1 from pine litter.</title>
        <authorList>
            <person name="Swiecimska M."/>
            <person name="Golinska P."/>
            <person name="Sangal V."/>
            <person name="Wachnowicz B."/>
            <person name="Goodfellow M."/>
        </authorList>
    </citation>
    <scope>NUCLEOTIDE SEQUENCE [LARGE SCALE GENOMIC DNA]</scope>
    <source>
        <strain evidence="4 5">SL54</strain>
    </source>
</reference>
<keyword evidence="1" id="KW-1133">Transmembrane helix</keyword>
<evidence type="ECO:0000313" key="5">
    <source>
        <dbReference type="Proteomes" id="UP001156398"/>
    </source>
</evidence>
<comment type="caution">
    <text evidence="4">The sequence shown here is derived from an EMBL/GenBank/DDBJ whole genome shotgun (WGS) entry which is preliminary data.</text>
</comment>
<name>A0ABT6VV32_9ACTN</name>